<proteinExistence type="predicted"/>
<organism evidence="8 9">
    <name type="scientific">Lacticaseibacillus pantheris DSM 15945 = JCM 12539 = NBRC 106106</name>
    <dbReference type="NCBI Taxonomy" id="1423783"/>
    <lineage>
        <taxon>Bacteria</taxon>
        <taxon>Bacillati</taxon>
        <taxon>Bacillota</taxon>
        <taxon>Bacilli</taxon>
        <taxon>Lactobacillales</taxon>
        <taxon>Lactobacillaceae</taxon>
        <taxon>Lacticaseibacillus</taxon>
    </lineage>
</organism>
<feature type="domain" description="DUF2179" evidence="7">
    <location>
        <begin position="239"/>
        <end position="294"/>
    </location>
</feature>
<protein>
    <submittedName>
        <fullName evidence="8">Membrane protein</fullName>
    </submittedName>
</protein>
<dbReference type="InterPro" id="IPR019264">
    <property type="entry name" value="DUF2179"/>
</dbReference>
<gene>
    <name evidence="8" type="ORF">FC50_GL001565</name>
</gene>
<name>A0A0R1TW89_9LACO</name>
<evidence type="ECO:0000256" key="2">
    <source>
        <dbReference type="ARBA" id="ARBA00022475"/>
    </source>
</evidence>
<dbReference type="RefSeq" id="WP_054650676.1">
    <property type="nucleotide sequence ID" value="NZ_AZFJ01000052.1"/>
</dbReference>
<dbReference type="Gene3D" id="3.30.70.120">
    <property type="match status" value="1"/>
</dbReference>
<comment type="caution">
    <text evidence="8">The sequence shown here is derived from an EMBL/GenBank/DDBJ whole genome shotgun (WGS) entry which is preliminary data.</text>
</comment>
<evidence type="ECO:0000256" key="6">
    <source>
        <dbReference type="SAM" id="Phobius"/>
    </source>
</evidence>
<evidence type="ECO:0000313" key="9">
    <source>
        <dbReference type="Proteomes" id="UP000051922"/>
    </source>
</evidence>
<keyword evidence="4 6" id="KW-1133">Transmembrane helix</keyword>
<comment type="subcellular location">
    <subcellularLocation>
        <location evidence="1">Cell membrane</location>
        <topology evidence="1">Multi-pass membrane protein</topology>
    </subcellularLocation>
</comment>
<evidence type="ECO:0000256" key="5">
    <source>
        <dbReference type="ARBA" id="ARBA00023136"/>
    </source>
</evidence>
<dbReference type="Proteomes" id="UP000051922">
    <property type="component" value="Unassembled WGS sequence"/>
</dbReference>
<dbReference type="PANTHER" id="PTHR33545:SF5">
    <property type="entry name" value="UPF0750 MEMBRANE PROTEIN YITT"/>
    <property type="match status" value="1"/>
</dbReference>
<dbReference type="EMBL" id="AZFJ01000052">
    <property type="protein sequence ID" value="KRL85405.1"/>
    <property type="molecule type" value="Genomic_DNA"/>
</dbReference>
<dbReference type="STRING" id="1423783.FC50_GL001565"/>
<keyword evidence="9" id="KW-1185">Reference proteome</keyword>
<feature type="transmembrane region" description="Helical" evidence="6">
    <location>
        <begin position="99"/>
        <end position="118"/>
    </location>
</feature>
<keyword evidence="2" id="KW-1003">Cell membrane</keyword>
<evidence type="ECO:0000313" key="8">
    <source>
        <dbReference type="EMBL" id="KRL85405.1"/>
    </source>
</evidence>
<feature type="transmembrane region" description="Helical" evidence="6">
    <location>
        <begin position="124"/>
        <end position="145"/>
    </location>
</feature>
<dbReference type="InterPro" id="IPR051461">
    <property type="entry name" value="UPF0750_membrane"/>
</dbReference>
<keyword evidence="3 6" id="KW-0812">Transmembrane</keyword>
<evidence type="ECO:0000256" key="4">
    <source>
        <dbReference type="ARBA" id="ARBA00022989"/>
    </source>
</evidence>
<dbReference type="CDD" id="cd16380">
    <property type="entry name" value="YitT_C"/>
    <property type="match status" value="1"/>
</dbReference>
<feature type="transmembrane region" description="Helical" evidence="6">
    <location>
        <begin position="14"/>
        <end position="35"/>
    </location>
</feature>
<keyword evidence="5 6" id="KW-0472">Membrane</keyword>
<evidence type="ECO:0000256" key="3">
    <source>
        <dbReference type="ARBA" id="ARBA00022692"/>
    </source>
</evidence>
<reference evidence="8 9" key="1">
    <citation type="journal article" date="2015" name="Genome Announc.">
        <title>Expanding the biotechnology potential of lactobacilli through comparative genomics of 213 strains and associated genera.</title>
        <authorList>
            <person name="Sun Z."/>
            <person name="Harris H.M."/>
            <person name="McCann A."/>
            <person name="Guo C."/>
            <person name="Argimon S."/>
            <person name="Zhang W."/>
            <person name="Yang X."/>
            <person name="Jeffery I.B."/>
            <person name="Cooney J.C."/>
            <person name="Kagawa T.F."/>
            <person name="Liu W."/>
            <person name="Song Y."/>
            <person name="Salvetti E."/>
            <person name="Wrobel A."/>
            <person name="Rasinkangas P."/>
            <person name="Parkhill J."/>
            <person name="Rea M.C."/>
            <person name="O'Sullivan O."/>
            <person name="Ritari J."/>
            <person name="Douillard F.P."/>
            <person name="Paul Ross R."/>
            <person name="Yang R."/>
            <person name="Briner A.E."/>
            <person name="Felis G.E."/>
            <person name="de Vos W.M."/>
            <person name="Barrangou R."/>
            <person name="Klaenhammer T.R."/>
            <person name="Caufield P.W."/>
            <person name="Cui Y."/>
            <person name="Zhang H."/>
            <person name="O'Toole P.W."/>
        </authorList>
    </citation>
    <scope>NUCLEOTIDE SEQUENCE [LARGE SCALE GENOMIC DNA]</scope>
    <source>
        <strain evidence="8 9">DSM 15945</strain>
    </source>
</reference>
<dbReference type="Pfam" id="PF02588">
    <property type="entry name" value="YitT_membrane"/>
    <property type="match status" value="1"/>
</dbReference>
<sequence length="302" mass="33655">MQELDRLIRRHQNWSRLSAAFLYAVCVSVALNMFWEPGGVYASGITGAAQLIAAVVQRWFNFALPGGMKMSDIFPTGTWLFLLNVPLFILAWRKIGHRFTMFTFLAVVFSTIMLRLIHVPTLTTDPIICGIFGAVVNGFGTGFALRNNISTGGLDILGIVIRKRTGSSIGQVNIAFNVVIVILAGAMYSWPHALVSALSIFINGRIIDSLYTRQQRLQVMIVTAKPHEVINTIQSELRHGITIVHDVEGAFKHEEKTILFTVISRAEMYDLGSAVKKADKYAFVSMTEAVKIMGRFYEPQIR</sequence>
<dbReference type="InterPro" id="IPR003740">
    <property type="entry name" value="YitT"/>
</dbReference>
<dbReference type="OrthoDB" id="2417289at2"/>
<accession>A0A0R1TW89</accession>
<dbReference type="PATRIC" id="fig|1423783.4.peg.1607"/>
<dbReference type="Pfam" id="PF10035">
    <property type="entry name" value="DUF2179"/>
    <property type="match status" value="1"/>
</dbReference>
<dbReference type="PIRSF" id="PIRSF006483">
    <property type="entry name" value="Membrane_protein_YitT"/>
    <property type="match status" value="1"/>
</dbReference>
<feature type="transmembrane region" description="Helical" evidence="6">
    <location>
        <begin position="73"/>
        <end position="92"/>
    </location>
</feature>
<dbReference type="AlphaFoldDB" id="A0A0R1TW89"/>
<dbReference type="InterPro" id="IPR015867">
    <property type="entry name" value="N-reg_PII/ATP_PRibTrfase_C"/>
</dbReference>
<dbReference type="GO" id="GO:0005886">
    <property type="term" value="C:plasma membrane"/>
    <property type="evidence" value="ECO:0007669"/>
    <property type="project" value="UniProtKB-SubCell"/>
</dbReference>
<dbReference type="PANTHER" id="PTHR33545">
    <property type="entry name" value="UPF0750 MEMBRANE PROTEIN YITT-RELATED"/>
    <property type="match status" value="1"/>
</dbReference>
<evidence type="ECO:0000259" key="7">
    <source>
        <dbReference type="Pfam" id="PF10035"/>
    </source>
</evidence>
<evidence type="ECO:0000256" key="1">
    <source>
        <dbReference type="ARBA" id="ARBA00004651"/>
    </source>
</evidence>
<feature type="transmembrane region" description="Helical" evidence="6">
    <location>
        <begin position="166"/>
        <end position="187"/>
    </location>
</feature>